<feature type="domain" description="PapC-like C-terminal" evidence="11">
    <location>
        <begin position="762"/>
        <end position="826"/>
    </location>
</feature>
<evidence type="ECO:0000256" key="3">
    <source>
        <dbReference type="ARBA" id="ARBA00022448"/>
    </source>
</evidence>
<reference evidence="13 14" key="1">
    <citation type="submission" date="2012-02" db="EMBL/GenBank/DDBJ databases">
        <title>Whole genome shotgun sequence of Escherichia hermannii NBRC 105704.</title>
        <authorList>
            <person name="Yoshida I."/>
            <person name="Hosoyama A."/>
            <person name="Tsuchikane K."/>
            <person name="Katsumata H."/>
            <person name="Yamazaki S."/>
            <person name="Fujita N."/>
        </authorList>
    </citation>
    <scope>NUCLEOTIDE SEQUENCE [LARGE SCALE GENOMIC DNA]</scope>
    <source>
        <strain evidence="13 14">NBRC 105704</strain>
    </source>
</reference>
<evidence type="ECO:0000256" key="8">
    <source>
        <dbReference type="ARBA" id="ARBA00023136"/>
    </source>
</evidence>
<evidence type="ECO:0000259" key="11">
    <source>
        <dbReference type="Pfam" id="PF13953"/>
    </source>
</evidence>
<keyword evidence="8 10" id="KW-0472">Membrane</keyword>
<comment type="subcellular location">
    <subcellularLocation>
        <location evidence="1 10">Cell outer membrane</location>
        <topology evidence="1 10">Multi-pass membrane protein</topology>
    </subcellularLocation>
</comment>
<dbReference type="PANTHER" id="PTHR30451:SF21">
    <property type="entry name" value="FIMBRIAL USHER DOMAIN-CONTAINING PROTEIN YDET-RELATED"/>
    <property type="match status" value="1"/>
</dbReference>
<keyword evidence="4" id="KW-1134">Transmembrane beta strand</keyword>
<evidence type="ECO:0000313" key="13">
    <source>
        <dbReference type="EMBL" id="GAB50371.1"/>
    </source>
</evidence>
<evidence type="ECO:0000259" key="12">
    <source>
        <dbReference type="Pfam" id="PF13954"/>
    </source>
</evidence>
<dbReference type="Proteomes" id="UP000010297">
    <property type="component" value="Unassembled WGS sequence"/>
</dbReference>
<evidence type="ECO:0000256" key="10">
    <source>
        <dbReference type="RuleBase" id="RU003884"/>
    </source>
</evidence>
<dbReference type="InterPro" id="IPR025949">
    <property type="entry name" value="PapC-like_C"/>
</dbReference>
<dbReference type="Gene3D" id="2.60.40.2070">
    <property type="match status" value="1"/>
</dbReference>
<dbReference type="Gene3D" id="2.60.40.2610">
    <property type="entry name" value="Outer membrane usher protein FimD, plug domain"/>
    <property type="match status" value="1"/>
</dbReference>
<evidence type="ECO:0000256" key="6">
    <source>
        <dbReference type="ARBA" id="ARBA00022692"/>
    </source>
</evidence>
<gene>
    <name evidence="13" type="primary">yraJ</name>
    <name evidence="13" type="ORF">EH105704_01_03800</name>
</gene>
<evidence type="ECO:0000256" key="2">
    <source>
        <dbReference type="ARBA" id="ARBA00008064"/>
    </source>
</evidence>
<dbReference type="EMBL" id="BAFF01000001">
    <property type="protein sequence ID" value="GAB50371.1"/>
    <property type="molecule type" value="Genomic_DNA"/>
</dbReference>
<evidence type="ECO:0000256" key="9">
    <source>
        <dbReference type="ARBA" id="ARBA00023237"/>
    </source>
</evidence>
<dbReference type="Pfam" id="PF00577">
    <property type="entry name" value="Usher"/>
    <property type="match status" value="1"/>
</dbReference>
<keyword evidence="9 10" id="KW-0998">Cell outer membrane</keyword>
<dbReference type="Pfam" id="PF13953">
    <property type="entry name" value="PapC_C"/>
    <property type="match status" value="1"/>
</dbReference>
<proteinExistence type="inferred from homology"/>
<dbReference type="eggNOG" id="COG3188">
    <property type="taxonomic scope" value="Bacteria"/>
</dbReference>
<dbReference type="GO" id="GO:0009297">
    <property type="term" value="P:pilus assembly"/>
    <property type="evidence" value="ECO:0007669"/>
    <property type="project" value="InterPro"/>
</dbReference>
<dbReference type="PROSITE" id="PS01151">
    <property type="entry name" value="FIMBRIAL_USHER"/>
    <property type="match status" value="1"/>
</dbReference>
<dbReference type="PANTHER" id="PTHR30451">
    <property type="entry name" value="OUTER MEMBRANE USHER PROTEIN"/>
    <property type="match status" value="1"/>
</dbReference>
<evidence type="ECO:0000256" key="5">
    <source>
        <dbReference type="ARBA" id="ARBA00022558"/>
    </source>
</evidence>
<dbReference type="InterPro" id="IPR025885">
    <property type="entry name" value="PapC_N"/>
</dbReference>
<keyword evidence="6 10" id="KW-0812">Transmembrane</keyword>
<dbReference type="AlphaFoldDB" id="H5UWU0"/>
<dbReference type="GO" id="GO:0015473">
    <property type="term" value="F:fimbrial usher porin activity"/>
    <property type="evidence" value="ECO:0007669"/>
    <property type="project" value="InterPro"/>
</dbReference>
<dbReference type="Gene3D" id="2.60.40.3110">
    <property type="match status" value="1"/>
</dbReference>
<dbReference type="InterPro" id="IPR000015">
    <property type="entry name" value="Fimb_usher"/>
</dbReference>
<dbReference type="InterPro" id="IPR037224">
    <property type="entry name" value="PapC_N_sf"/>
</dbReference>
<evidence type="ECO:0000313" key="14">
    <source>
        <dbReference type="Proteomes" id="UP000010297"/>
    </source>
</evidence>
<dbReference type="Gene3D" id="3.10.20.410">
    <property type="match status" value="1"/>
</dbReference>
<dbReference type="InterPro" id="IPR018030">
    <property type="entry name" value="Fimbrial_membr_usher_CS"/>
</dbReference>
<dbReference type="InterPro" id="IPR042186">
    <property type="entry name" value="FimD_plug_dom"/>
</dbReference>
<sequence>MVMVIQSRVKTRLTTWRYRAILHCLSGMIFLASDSLYAREYYFDPASLEGDNLAKQDIDLSIFSKNNAQLPGTYLSKILLNKQVMKDERITYIAGENGALQPQLTPAMLRLWGVKVDAYPALAGLPPEKPLPGPVDRYIPFAAATFNFNTLTLSLSMPQAAIIRSSSGYIDPSRWDDGVAVLFTDYAFSGTQREDNNHRTTNQYLNLRNGVNLGGWRVRNYSTWTHTQDSNAWETINSWVQHDIKFLKSQFTAGQNNTRGDVFDSLQYRGVNIASDEEMLPYSQRGYAPTIRGIASSNAEVSVRQNGYLIYQSTVAPGPFEINDLYSTTNSGDLEVTVKEADGSVHRFTQPYSGISIMQRPGHLKYEITAGRYQPDNSQQAKKPMFGQGSVIWGINNYLTLFGGVTGAENYAAANAGVGLALGSLGSISTDVTHARATLDNDSQKQGQSYRLMYTGKIEPTETNFTLASYRYSTSGYYSFADANDIYTGHEDDWSFNYNKRSRLQASISQTVFNSSLYLNGYQQNYWGSSRTEKSLSAGINRAIYGVNVNLAYTYSKTSDAPSDQMLSLGFSVSLAQWLPGSWASYNMSSAKGRDTSQYVGLSGTLLDDNRLSYSLQQSHTNHDGTDNSSLYGNYRSRYADINAGYATSSGGSSQINYGLNGGIVAHSGGVTLSQPLGDEFAIVNTNGASGIRFNNQRGIETDWFGNAIIPSLSPYQENILRIDTTSLPDDVDSSDTAVSVIPGRNAAVAAHFNARTGHRVMLALTRADGRVVPFGAMGTVDNLGVNGIVDDNGMLYLSGVDNTFSVTAAWGNDNQQRCHADVTLPDQPAKRIIFASARCH</sequence>
<evidence type="ECO:0000256" key="4">
    <source>
        <dbReference type="ARBA" id="ARBA00022452"/>
    </source>
</evidence>
<dbReference type="SUPFAM" id="SSF141729">
    <property type="entry name" value="FimD N-terminal domain-like"/>
    <property type="match status" value="1"/>
</dbReference>
<accession>H5UWU0</accession>
<name>H5UWU0_ATLHE</name>
<keyword evidence="5 10" id="KW-1029">Fimbrium biogenesis</keyword>
<keyword evidence="14" id="KW-1185">Reference proteome</keyword>
<dbReference type="GO" id="GO:0009279">
    <property type="term" value="C:cell outer membrane"/>
    <property type="evidence" value="ECO:0007669"/>
    <property type="project" value="UniProtKB-SubCell"/>
</dbReference>
<keyword evidence="7" id="KW-0732">Signal</keyword>
<evidence type="ECO:0000256" key="7">
    <source>
        <dbReference type="ARBA" id="ARBA00022729"/>
    </source>
</evidence>
<organism evidence="13 14">
    <name type="scientific">Atlantibacter hermannii NBRC 105704</name>
    <dbReference type="NCBI Taxonomy" id="1115512"/>
    <lineage>
        <taxon>Bacteria</taxon>
        <taxon>Pseudomonadati</taxon>
        <taxon>Pseudomonadota</taxon>
        <taxon>Gammaproteobacteria</taxon>
        <taxon>Enterobacterales</taxon>
        <taxon>Enterobacteriaceae</taxon>
        <taxon>Atlantibacter</taxon>
    </lineage>
</organism>
<evidence type="ECO:0000256" key="1">
    <source>
        <dbReference type="ARBA" id="ARBA00004571"/>
    </source>
</evidence>
<feature type="domain" description="PapC N-terminal" evidence="12">
    <location>
        <begin position="42"/>
        <end position="189"/>
    </location>
</feature>
<dbReference type="FunFam" id="2.60.40.3110:FF:000001">
    <property type="entry name" value="Putative fimbrial outer membrane usher"/>
    <property type="match status" value="1"/>
</dbReference>
<comment type="similarity">
    <text evidence="2 10">Belongs to the fimbrial export usher family.</text>
</comment>
<comment type="caution">
    <text evidence="13">The sequence shown here is derived from an EMBL/GenBank/DDBJ whole genome shotgun (WGS) entry which is preliminary data.</text>
</comment>
<keyword evidence="3 10" id="KW-0813">Transport</keyword>
<dbReference type="InterPro" id="IPR043142">
    <property type="entry name" value="PapC-like_C_sf"/>
</dbReference>
<protein>
    <submittedName>
        <fullName evidence="13">Putative outer membrane usher protein YraJ</fullName>
    </submittedName>
</protein>
<dbReference type="Pfam" id="PF13954">
    <property type="entry name" value="PapC_N"/>
    <property type="match status" value="1"/>
</dbReference>